<protein>
    <recommendedName>
        <fullName evidence="3">NodB homology domain-containing protein</fullName>
    </recommendedName>
</protein>
<comment type="caution">
    <text evidence="4">The sequence shown here is derived from an EMBL/GenBank/DDBJ whole genome shotgun (WGS) entry which is preliminary data.</text>
</comment>
<keyword evidence="5" id="KW-1185">Reference proteome</keyword>
<dbReference type="InterPro" id="IPR011330">
    <property type="entry name" value="Glyco_hydro/deAcase_b/a-brl"/>
</dbReference>
<dbReference type="PROSITE" id="PS51677">
    <property type="entry name" value="NODB"/>
    <property type="match status" value="1"/>
</dbReference>
<proteinExistence type="predicted"/>
<dbReference type="PANTHER" id="PTHR34216">
    <property type="match status" value="1"/>
</dbReference>
<dbReference type="Gene3D" id="3.20.20.370">
    <property type="entry name" value="Glycoside hydrolase/deacetylase"/>
    <property type="match status" value="1"/>
</dbReference>
<feature type="domain" description="NodB homology" evidence="3">
    <location>
        <begin position="88"/>
        <end position="277"/>
    </location>
</feature>
<dbReference type="PANTHER" id="PTHR34216:SF3">
    <property type="entry name" value="POLY-BETA-1,6-N-ACETYL-D-GLUCOSAMINE N-DEACETYLASE"/>
    <property type="match status" value="1"/>
</dbReference>
<dbReference type="InterPro" id="IPR002509">
    <property type="entry name" value="NODB_dom"/>
</dbReference>
<evidence type="ECO:0000256" key="1">
    <source>
        <dbReference type="ARBA" id="ARBA00004613"/>
    </source>
</evidence>
<keyword evidence="2" id="KW-0732">Signal</keyword>
<evidence type="ECO:0000256" key="2">
    <source>
        <dbReference type="ARBA" id="ARBA00022729"/>
    </source>
</evidence>
<comment type="subcellular location">
    <subcellularLocation>
        <location evidence="1">Secreted</location>
    </subcellularLocation>
</comment>
<dbReference type="Proteomes" id="UP001499987">
    <property type="component" value="Unassembled WGS sequence"/>
</dbReference>
<evidence type="ECO:0000259" key="3">
    <source>
        <dbReference type="PROSITE" id="PS51677"/>
    </source>
</evidence>
<organism evidence="4 5">
    <name type="scientific">Kitasatospora arboriphila</name>
    <dbReference type="NCBI Taxonomy" id="258052"/>
    <lineage>
        <taxon>Bacteria</taxon>
        <taxon>Bacillati</taxon>
        <taxon>Actinomycetota</taxon>
        <taxon>Actinomycetes</taxon>
        <taxon>Kitasatosporales</taxon>
        <taxon>Streptomycetaceae</taxon>
        <taxon>Kitasatospora</taxon>
    </lineage>
</organism>
<accession>A0ABN1TMP3</accession>
<evidence type="ECO:0000313" key="4">
    <source>
        <dbReference type="EMBL" id="GAA1092494.1"/>
    </source>
</evidence>
<dbReference type="EMBL" id="BAAALD010000038">
    <property type="protein sequence ID" value="GAA1092494.1"/>
    <property type="molecule type" value="Genomic_DNA"/>
</dbReference>
<reference evidence="4 5" key="1">
    <citation type="journal article" date="2019" name="Int. J. Syst. Evol. Microbiol.">
        <title>The Global Catalogue of Microorganisms (GCM) 10K type strain sequencing project: providing services to taxonomists for standard genome sequencing and annotation.</title>
        <authorList>
            <consortium name="The Broad Institute Genomics Platform"/>
            <consortium name="The Broad Institute Genome Sequencing Center for Infectious Disease"/>
            <person name="Wu L."/>
            <person name="Ma J."/>
        </authorList>
    </citation>
    <scope>NUCLEOTIDE SEQUENCE [LARGE SCALE GENOMIC DNA]</scope>
    <source>
        <strain evidence="4 5">JCM 13002</strain>
    </source>
</reference>
<gene>
    <name evidence="4" type="ORF">GCM10009663_40270</name>
</gene>
<sequence>MGTTAAPAAAGGFRTTLKRGLARAAGSVPGEGATYLIYHRIGGGTADELDVATADFTAQLDLLADLPPGRVVSIDEATDRLAAGRRTPSTVLTFDDGFADVYERAWPLLKERGLPFTVYLASGHVGGEMRWEGSTAKGPAAPGLSWAQLREMADSGLCTVANHTRSHARPVLLTTAELDGCNDDVEERLGTRPRHFAYTWGVPVPHMAVALRARFRTAATGEVGRNLPGSDPARFCRVPVRRTDPIDFFRAKLYGRLVPERAYARIVAAAKAVGARA</sequence>
<name>A0ABN1TMP3_9ACTN</name>
<evidence type="ECO:0000313" key="5">
    <source>
        <dbReference type="Proteomes" id="UP001499987"/>
    </source>
</evidence>
<dbReference type="Pfam" id="PF01522">
    <property type="entry name" value="Polysacc_deac_1"/>
    <property type="match status" value="1"/>
</dbReference>
<dbReference type="CDD" id="cd10918">
    <property type="entry name" value="CE4_NodB_like_5s_6s"/>
    <property type="match status" value="1"/>
</dbReference>
<dbReference type="SUPFAM" id="SSF88713">
    <property type="entry name" value="Glycoside hydrolase/deacetylase"/>
    <property type="match status" value="1"/>
</dbReference>
<dbReference type="InterPro" id="IPR051398">
    <property type="entry name" value="Polysacch_Deacetylase"/>
</dbReference>
<dbReference type="RefSeq" id="WP_344625045.1">
    <property type="nucleotide sequence ID" value="NZ_BAAALD010000038.1"/>
</dbReference>